<name>A0ACC2K7K4_PERAE</name>
<keyword evidence="2" id="KW-1185">Reference proteome</keyword>
<gene>
    <name evidence="1" type="ORF">MRB53_013268</name>
</gene>
<organism evidence="1 2">
    <name type="scientific">Persea americana</name>
    <name type="common">Avocado</name>
    <dbReference type="NCBI Taxonomy" id="3435"/>
    <lineage>
        <taxon>Eukaryota</taxon>
        <taxon>Viridiplantae</taxon>
        <taxon>Streptophyta</taxon>
        <taxon>Embryophyta</taxon>
        <taxon>Tracheophyta</taxon>
        <taxon>Spermatophyta</taxon>
        <taxon>Magnoliopsida</taxon>
        <taxon>Magnoliidae</taxon>
        <taxon>Laurales</taxon>
        <taxon>Lauraceae</taxon>
        <taxon>Persea</taxon>
    </lineage>
</organism>
<evidence type="ECO:0000313" key="1">
    <source>
        <dbReference type="EMBL" id="KAJ8617082.1"/>
    </source>
</evidence>
<proteinExistence type="predicted"/>
<sequence>MRLNLRNLISSYTRDCISTSLRCNISSLSLIPDLPNATESISKPDLETLVLEQYKGGKFHNLIQTVVATPSVISAACENLVADKNLETDASFDRFPIESITRELRSNEFQVGSHCVRMLSNRKKGEPLILPDLTLKVVIEAVRMVLEVVYENRFATFSYGGRVGMGRHTAIRYLKNSVENPNWWFCVEFSSKRFDLCHVHKLLSKVEEKVEDRDFINLVLKFFESEVVQIELGGCILGRGFPQESSLNAILVNIYFNGLDQEIQDLRRQIDGKNPIFNSGELSTSKSSRVFHKPVKVYAVRYLDEILVVTSGSKMLTMNLKDKVVGFLEGNLGLKVDRLNTAIHSAVSEKIDFLGMELQAVSPTVLHPPMSDKAIRALKKHIKRKEAKALEVRNARETIRKKLGLKILNHVFKKSKRCDGFKIEVKIEAEVREIFKTWAEEVVQEFFASSDECWNWHRALSGGDFLSIRAVRNQLPRELVDAYDQFQGQVNKFMKPENATKILEEEDKMEEEDRQEYAQRTVEDLTKLCMKVDAPVESIRKAVKLAGFTNSMGRPRPIKLLIALEDSDIIKWYAGVGKRWLDFFCCCHNFKTIKTIVSYHLRFSCILTLAEKHESTKREAIKHYTKDLKFIDINGAKGVYFPTEREIKMMGDRHLSDPKPVDGALFMQLIRLASDEPSCCCVAHFCGRTDTSFYRIRLLQNRLNIDPSDHRKWVPDLRVKLLCYMYESLLLQHLNFQGNGYEISRP</sequence>
<dbReference type="Proteomes" id="UP001234297">
    <property type="component" value="Chromosome 4"/>
</dbReference>
<comment type="caution">
    <text evidence="1">The sequence shown here is derived from an EMBL/GenBank/DDBJ whole genome shotgun (WGS) entry which is preliminary data.</text>
</comment>
<evidence type="ECO:0000313" key="2">
    <source>
        <dbReference type="Proteomes" id="UP001234297"/>
    </source>
</evidence>
<protein>
    <submittedName>
        <fullName evidence="1">Uncharacterized protein</fullName>
    </submittedName>
</protein>
<accession>A0ACC2K7K4</accession>
<dbReference type="EMBL" id="CM056812">
    <property type="protein sequence ID" value="KAJ8617082.1"/>
    <property type="molecule type" value="Genomic_DNA"/>
</dbReference>
<reference evidence="1 2" key="1">
    <citation type="journal article" date="2022" name="Hortic Res">
        <title>A haplotype resolved chromosomal level avocado genome allows analysis of novel avocado genes.</title>
        <authorList>
            <person name="Nath O."/>
            <person name="Fletcher S.J."/>
            <person name="Hayward A."/>
            <person name="Shaw L.M."/>
            <person name="Masouleh A.K."/>
            <person name="Furtado A."/>
            <person name="Henry R.J."/>
            <person name="Mitter N."/>
        </authorList>
    </citation>
    <scope>NUCLEOTIDE SEQUENCE [LARGE SCALE GENOMIC DNA]</scope>
    <source>
        <strain evidence="2">cv. Hass</strain>
    </source>
</reference>